<protein>
    <submittedName>
        <fullName evidence="2">NAD(P)-dependent oxidoreductase</fullName>
    </submittedName>
</protein>
<evidence type="ECO:0000259" key="1">
    <source>
        <dbReference type="Pfam" id="PF01370"/>
    </source>
</evidence>
<gene>
    <name evidence="2" type="ORF">GWK41_08980</name>
</gene>
<dbReference type="Proteomes" id="UP000772812">
    <property type="component" value="Unassembled WGS sequence"/>
</dbReference>
<evidence type="ECO:0000313" key="3">
    <source>
        <dbReference type="Proteomes" id="UP000772812"/>
    </source>
</evidence>
<proteinExistence type="predicted"/>
<evidence type="ECO:0000313" key="2">
    <source>
        <dbReference type="EMBL" id="MBK3333203.1"/>
    </source>
</evidence>
<dbReference type="InterPro" id="IPR036291">
    <property type="entry name" value="NAD(P)-bd_dom_sf"/>
</dbReference>
<dbReference type="PANTHER" id="PTHR43245:SF13">
    <property type="entry name" value="UDP-D-APIOSE_UDP-D-XYLOSE SYNTHASE 2"/>
    <property type="match status" value="1"/>
</dbReference>
<sequence length="297" mass="35091">MKTILITGATGFLGSHLTEKFLNDGHKVIILKRSFSNIWRIKHIIKNLYFYDIDKISLEKVFEENKIDVVVHTATLYGRKKEKISEIAEANFIFPLKILELAIENNIRFFINTDTSLPKYLNYYSLSKNQFKEWLDFLSKNITAINVRLEHFFGEKDDSTKFITWLINQLLNNVKEMKLTAGEQKRDFIYIEDVKDFYSILINSLDKFDTGFHEYELGTGKAVKIKDIVLNLKKLTGNTQTYLNFGALPYRKNEIMFSQADISKIIKDFNWKPKYSLEEGLKRTIEWYRRNLNERTF</sequence>
<accession>A0ABS1GJU6</accession>
<reference evidence="2 3" key="1">
    <citation type="journal article" date="2021" name="Syst. Appl. Microbiol.">
        <title>Persephonella atlantica sp. nov.: How to adapt to physico-chemical gradients in high temperature hydrothermal habitats.</title>
        <authorList>
            <person name="Francois D.X."/>
            <person name="Godfroy A."/>
            <person name="Mathien C."/>
            <person name="Aube J."/>
            <person name="Cathalot C."/>
            <person name="Lesongeur F."/>
            <person name="L'Haridon S."/>
            <person name="Philippon X."/>
            <person name="Roussel E.G."/>
        </authorList>
    </citation>
    <scope>NUCLEOTIDE SEQUENCE [LARGE SCALE GENOMIC DNA]</scope>
    <source>
        <strain evidence="2 3">MO1340</strain>
    </source>
</reference>
<feature type="domain" description="NAD-dependent epimerase/dehydratase" evidence="1">
    <location>
        <begin position="4"/>
        <end position="210"/>
    </location>
</feature>
<dbReference type="InterPro" id="IPR050177">
    <property type="entry name" value="Lipid_A_modif_metabolic_enz"/>
</dbReference>
<dbReference type="InterPro" id="IPR001509">
    <property type="entry name" value="Epimerase_deHydtase"/>
</dbReference>
<dbReference type="Gene3D" id="3.40.50.720">
    <property type="entry name" value="NAD(P)-binding Rossmann-like Domain"/>
    <property type="match status" value="1"/>
</dbReference>
<dbReference type="PANTHER" id="PTHR43245">
    <property type="entry name" value="BIFUNCTIONAL POLYMYXIN RESISTANCE PROTEIN ARNA"/>
    <property type="match status" value="1"/>
</dbReference>
<keyword evidence="3" id="KW-1185">Reference proteome</keyword>
<dbReference type="EMBL" id="JAACYA010000002">
    <property type="protein sequence ID" value="MBK3333203.1"/>
    <property type="molecule type" value="Genomic_DNA"/>
</dbReference>
<dbReference type="Pfam" id="PF01370">
    <property type="entry name" value="Epimerase"/>
    <property type="match status" value="1"/>
</dbReference>
<name>A0ABS1GJU6_9AQUI</name>
<organism evidence="2 3">
    <name type="scientific">Persephonella atlantica</name>
    <dbReference type="NCBI Taxonomy" id="2699429"/>
    <lineage>
        <taxon>Bacteria</taxon>
        <taxon>Pseudomonadati</taxon>
        <taxon>Aquificota</taxon>
        <taxon>Aquificia</taxon>
        <taxon>Aquificales</taxon>
        <taxon>Hydrogenothermaceae</taxon>
        <taxon>Persephonella</taxon>
    </lineage>
</organism>
<dbReference type="RefSeq" id="WP_200674664.1">
    <property type="nucleotide sequence ID" value="NZ_JAACYA010000002.1"/>
</dbReference>
<dbReference type="SUPFAM" id="SSF51735">
    <property type="entry name" value="NAD(P)-binding Rossmann-fold domains"/>
    <property type="match status" value="1"/>
</dbReference>
<comment type="caution">
    <text evidence="2">The sequence shown here is derived from an EMBL/GenBank/DDBJ whole genome shotgun (WGS) entry which is preliminary data.</text>
</comment>